<comment type="caution">
    <text evidence="12">The sequence shown here is derived from an EMBL/GenBank/DDBJ whole genome shotgun (WGS) entry which is preliminary data.</text>
</comment>
<comment type="cofactor">
    <cofactor evidence="5">
        <name>Fe(2+)</name>
        <dbReference type="ChEBI" id="CHEBI:29033"/>
    </cofactor>
</comment>
<dbReference type="Pfam" id="PF00834">
    <property type="entry name" value="Ribul_P_3_epim"/>
    <property type="match status" value="1"/>
</dbReference>
<comment type="cofactor">
    <cofactor evidence="4">
        <name>Zn(2+)</name>
        <dbReference type="ChEBI" id="CHEBI:29105"/>
    </cofactor>
</comment>
<feature type="active site" description="Proton donor" evidence="10">
    <location>
        <position position="172"/>
    </location>
</feature>
<dbReference type="CDD" id="cd00429">
    <property type="entry name" value="RPE"/>
    <property type="match status" value="1"/>
</dbReference>
<feature type="binding site" evidence="10">
    <location>
        <position position="172"/>
    </location>
    <ligand>
        <name>a divalent metal cation</name>
        <dbReference type="ChEBI" id="CHEBI:60240"/>
    </ligand>
</feature>
<accession>A0ABW2PSW9</accession>
<dbReference type="PROSITE" id="PS01086">
    <property type="entry name" value="RIBUL_P_3_EPIMER_2"/>
    <property type="match status" value="1"/>
</dbReference>
<evidence type="ECO:0000256" key="8">
    <source>
        <dbReference type="ARBA" id="ARBA00022723"/>
    </source>
</evidence>
<dbReference type="PIRSF" id="PIRSF001461">
    <property type="entry name" value="RPE"/>
    <property type="match status" value="1"/>
</dbReference>
<comment type="cofactor">
    <cofactor evidence="10">
        <name>a divalent metal cation</name>
        <dbReference type="ChEBI" id="CHEBI:60240"/>
    </cofactor>
    <text evidence="10">Binds 1 divalent metal cation per subunit.</text>
</comment>
<evidence type="ECO:0000256" key="1">
    <source>
        <dbReference type="ARBA" id="ARBA00001782"/>
    </source>
</evidence>
<keyword evidence="13" id="KW-1185">Reference proteome</keyword>
<dbReference type="Proteomes" id="UP001596505">
    <property type="component" value="Unassembled WGS sequence"/>
</dbReference>
<dbReference type="RefSeq" id="WP_380964682.1">
    <property type="nucleotide sequence ID" value="NZ_JBHTCO010000004.1"/>
</dbReference>
<feature type="binding site" evidence="10">
    <location>
        <position position="30"/>
    </location>
    <ligand>
        <name>a divalent metal cation</name>
        <dbReference type="ChEBI" id="CHEBI:60240"/>
    </ligand>
</feature>
<feature type="binding site" evidence="10">
    <location>
        <position position="32"/>
    </location>
    <ligand>
        <name>a divalent metal cation</name>
        <dbReference type="ChEBI" id="CHEBI:60240"/>
    </ligand>
</feature>
<evidence type="ECO:0000256" key="2">
    <source>
        <dbReference type="ARBA" id="ARBA00001936"/>
    </source>
</evidence>
<dbReference type="Gene3D" id="3.20.20.70">
    <property type="entry name" value="Aldolase class I"/>
    <property type="match status" value="1"/>
</dbReference>
<dbReference type="EC" id="5.1.3.1" evidence="7 10"/>
<dbReference type="InterPro" id="IPR026019">
    <property type="entry name" value="Ribul_P_3_epim"/>
</dbReference>
<dbReference type="PROSITE" id="PS01085">
    <property type="entry name" value="RIBUL_P_3_EPIMER_1"/>
    <property type="match status" value="1"/>
</dbReference>
<comment type="pathway">
    <text evidence="10">Carbohydrate degradation.</text>
</comment>
<feature type="binding site" evidence="10">
    <location>
        <begin position="194"/>
        <end position="195"/>
    </location>
    <ligand>
        <name>substrate</name>
    </ligand>
</feature>
<evidence type="ECO:0000256" key="7">
    <source>
        <dbReference type="ARBA" id="ARBA00013188"/>
    </source>
</evidence>
<organism evidence="12 13">
    <name type="scientific">Scopulibacillus cellulosilyticus</name>
    <dbReference type="NCBI Taxonomy" id="2665665"/>
    <lineage>
        <taxon>Bacteria</taxon>
        <taxon>Bacillati</taxon>
        <taxon>Bacillota</taxon>
        <taxon>Bacilli</taxon>
        <taxon>Bacillales</taxon>
        <taxon>Sporolactobacillaceae</taxon>
        <taxon>Scopulibacillus</taxon>
    </lineage>
</organism>
<evidence type="ECO:0000256" key="4">
    <source>
        <dbReference type="ARBA" id="ARBA00001947"/>
    </source>
</evidence>
<feature type="binding site" evidence="10">
    <location>
        <begin position="139"/>
        <end position="142"/>
    </location>
    <ligand>
        <name>substrate</name>
    </ligand>
</feature>
<evidence type="ECO:0000313" key="12">
    <source>
        <dbReference type="EMBL" id="MFC7392507.1"/>
    </source>
</evidence>
<protein>
    <recommendedName>
        <fullName evidence="7 10">Ribulose-phosphate 3-epimerase</fullName>
        <ecNumber evidence="7 10">5.1.3.1</ecNumber>
    </recommendedName>
</protein>
<evidence type="ECO:0000256" key="3">
    <source>
        <dbReference type="ARBA" id="ARBA00001941"/>
    </source>
</evidence>
<dbReference type="InterPro" id="IPR013785">
    <property type="entry name" value="Aldolase_TIM"/>
</dbReference>
<evidence type="ECO:0000256" key="11">
    <source>
        <dbReference type="PIRNR" id="PIRNR001461"/>
    </source>
</evidence>
<comment type="cofactor">
    <cofactor evidence="2">
        <name>Mn(2+)</name>
        <dbReference type="ChEBI" id="CHEBI:29035"/>
    </cofactor>
</comment>
<evidence type="ECO:0000313" key="13">
    <source>
        <dbReference type="Proteomes" id="UP001596505"/>
    </source>
</evidence>
<comment type="cofactor">
    <cofactor evidence="3">
        <name>Co(2+)</name>
        <dbReference type="ChEBI" id="CHEBI:48828"/>
    </cofactor>
</comment>
<proteinExistence type="inferred from homology"/>
<dbReference type="GO" id="GO:0004750">
    <property type="term" value="F:D-ribulose-phosphate 3-epimerase activity"/>
    <property type="evidence" value="ECO:0007669"/>
    <property type="project" value="UniProtKB-EC"/>
</dbReference>
<gene>
    <name evidence="10 12" type="primary">rpe</name>
    <name evidence="12" type="ORF">ACFQRG_05870</name>
</gene>
<comment type="similarity">
    <text evidence="6 10 11">Belongs to the ribulose-phosphate 3-epimerase family.</text>
</comment>
<evidence type="ECO:0000256" key="6">
    <source>
        <dbReference type="ARBA" id="ARBA00009541"/>
    </source>
</evidence>
<comment type="function">
    <text evidence="10">Catalyzes the reversible epimerization of D-ribulose 5-phosphate to D-xylulose 5-phosphate.</text>
</comment>
<dbReference type="InterPro" id="IPR011060">
    <property type="entry name" value="RibuloseP-bd_barrel"/>
</dbReference>
<feature type="binding site" evidence="10">
    <location>
        <begin position="172"/>
        <end position="174"/>
    </location>
    <ligand>
        <name>substrate</name>
    </ligand>
</feature>
<evidence type="ECO:0000256" key="10">
    <source>
        <dbReference type="HAMAP-Rule" id="MF_02227"/>
    </source>
</evidence>
<keyword evidence="9 10" id="KW-0413">Isomerase</keyword>
<reference evidence="13" key="1">
    <citation type="journal article" date="2019" name="Int. J. Syst. Evol. Microbiol.">
        <title>The Global Catalogue of Microorganisms (GCM) 10K type strain sequencing project: providing services to taxonomists for standard genome sequencing and annotation.</title>
        <authorList>
            <consortium name="The Broad Institute Genomics Platform"/>
            <consortium name="The Broad Institute Genome Sequencing Center for Infectious Disease"/>
            <person name="Wu L."/>
            <person name="Ma J."/>
        </authorList>
    </citation>
    <scope>NUCLEOTIDE SEQUENCE [LARGE SCALE GENOMIC DNA]</scope>
    <source>
        <strain evidence="13">CGMCC 1.16305</strain>
    </source>
</reference>
<evidence type="ECO:0000256" key="9">
    <source>
        <dbReference type="ARBA" id="ARBA00023235"/>
    </source>
</evidence>
<sequence>MRIAPSILAADFANLANEVKDVEPYVDLLHIDVMDGHFVPNITMGPNVVQALKPLTKCELDVHLMIENPDKYIPEFIKAGADMISVHVETCPHLHRTIQLIKQAGVKAGVVLNPATPIETIKTILPDVDFILIMTVNPGFGGQSFITSMLEKIKEAKSMIEEKGLNAEIEVDGGINPETLQACSEAGASIFVAGSAIFNHEDRKAAIEQLRGA</sequence>
<keyword evidence="8 10" id="KW-0479">Metal-binding</keyword>
<name>A0ABW2PSW9_9BACL</name>
<comment type="catalytic activity">
    <reaction evidence="1 10 11">
        <text>D-ribulose 5-phosphate = D-xylulose 5-phosphate</text>
        <dbReference type="Rhea" id="RHEA:13677"/>
        <dbReference type="ChEBI" id="CHEBI:57737"/>
        <dbReference type="ChEBI" id="CHEBI:58121"/>
        <dbReference type="EC" id="5.1.3.1"/>
    </reaction>
</comment>
<feature type="active site" description="Proton acceptor" evidence="10">
    <location>
        <position position="32"/>
    </location>
</feature>
<dbReference type="NCBIfam" id="NF004076">
    <property type="entry name" value="PRK05581.1-4"/>
    <property type="match status" value="1"/>
</dbReference>
<dbReference type="PANTHER" id="PTHR11749">
    <property type="entry name" value="RIBULOSE-5-PHOSPHATE-3-EPIMERASE"/>
    <property type="match status" value="1"/>
</dbReference>
<keyword evidence="10 11" id="KW-0119">Carbohydrate metabolism</keyword>
<dbReference type="NCBIfam" id="TIGR01163">
    <property type="entry name" value="rpe"/>
    <property type="match status" value="1"/>
</dbReference>
<dbReference type="InterPro" id="IPR000056">
    <property type="entry name" value="Ribul_P_3_epim-like"/>
</dbReference>
<feature type="binding site" evidence="10">
    <location>
        <position position="63"/>
    </location>
    <ligand>
        <name>substrate</name>
    </ligand>
</feature>
<evidence type="ECO:0000256" key="5">
    <source>
        <dbReference type="ARBA" id="ARBA00001954"/>
    </source>
</evidence>
<dbReference type="EMBL" id="JBHTCO010000004">
    <property type="protein sequence ID" value="MFC7392507.1"/>
    <property type="molecule type" value="Genomic_DNA"/>
</dbReference>
<feature type="binding site" evidence="10">
    <location>
        <position position="63"/>
    </location>
    <ligand>
        <name>a divalent metal cation</name>
        <dbReference type="ChEBI" id="CHEBI:60240"/>
    </ligand>
</feature>
<dbReference type="HAMAP" id="MF_02227">
    <property type="entry name" value="RPE"/>
    <property type="match status" value="1"/>
</dbReference>
<dbReference type="SUPFAM" id="SSF51366">
    <property type="entry name" value="Ribulose-phoshate binding barrel"/>
    <property type="match status" value="1"/>
</dbReference>
<feature type="binding site" evidence="10">
    <location>
        <position position="6"/>
    </location>
    <ligand>
        <name>substrate</name>
    </ligand>
</feature>